<protein>
    <submittedName>
        <fullName evidence="2">Uncharacterized protein</fullName>
    </submittedName>
</protein>
<dbReference type="AlphaFoldDB" id="A0AAC9NTV3"/>
<dbReference type="EMBL" id="CP018025">
    <property type="protein sequence ID" value="APD92284.1"/>
    <property type="molecule type" value="Genomic_DNA"/>
</dbReference>
<feature type="transmembrane region" description="Helical" evidence="1">
    <location>
        <begin position="12"/>
        <end position="32"/>
    </location>
</feature>
<proteinExistence type="predicted"/>
<keyword evidence="1" id="KW-0812">Transmembrane</keyword>
<keyword evidence="1" id="KW-0472">Membrane</keyword>
<evidence type="ECO:0000256" key="1">
    <source>
        <dbReference type="SAM" id="Phobius"/>
    </source>
</evidence>
<geneLocation type="plasmid" evidence="3">
    <name>pamcp48-600</name>
</geneLocation>
<evidence type="ECO:0000313" key="3">
    <source>
        <dbReference type="Proteomes" id="UP000182101"/>
    </source>
</evidence>
<evidence type="ECO:0000313" key="2">
    <source>
        <dbReference type="EMBL" id="APD92284.1"/>
    </source>
</evidence>
<keyword evidence="1" id="KW-1133">Transmembrane helix</keyword>
<reference evidence="2 3" key="1">
    <citation type="submission" date="2016-11" db="EMBL/GenBank/DDBJ databases">
        <title>Networking in microbes: conjugative elements and plasmids in the genus Alteromonas.</title>
        <authorList>
            <person name="Lopez-Perez M."/>
            <person name="Ramon-Marco N."/>
            <person name="Rodriguez-Valera F."/>
        </authorList>
    </citation>
    <scope>NUCLEOTIDE SEQUENCE [LARGE SCALE GENOMIC DNA]</scope>
    <source>
        <strain evidence="2 3">CP48</strain>
        <plasmid evidence="3">pamcp48-600</plasmid>
    </source>
</reference>
<accession>A0AAC9NTV3</accession>
<sequence length="148" mass="16081">MINGSSWRAKILSINVVFLATIVCPIALAITASSQSESMIPSAQRNASNALNAMSDAFTRYVEFSKISPLHGSMEQLSNEPSSSKVLLGIVQYHRLKVVTFALDTCPSSVINKMNVTSDYPDKALSPDAYMKKLYELNALCFGLEPSA</sequence>
<dbReference type="Proteomes" id="UP000182101">
    <property type="component" value="Plasmid pAMCP48-600"/>
</dbReference>
<dbReference type="RefSeq" id="WP_071960898.1">
    <property type="nucleotide sequence ID" value="NZ_CP018025.1"/>
</dbReference>
<keyword evidence="2" id="KW-0614">Plasmid</keyword>
<name>A0AAC9NTV3_9ALTE</name>
<gene>
    <name evidence="2" type="ORF">BM524_20475</name>
</gene>
<organism evidence="2 3">
    <name type="scientific">Alteromonas mediterranea</name>
    <dbReference type="NCBI Taxonomy" id="314275"/>
    <lineage>
        <taxon>Bacteria</taxon>
        <taxon>Pseudomonadati</taxon>
        <taxon>Pseudomonadota</taxon>
        <taxon>Gammaproteobacteria</taxon>
        <taxon>Alteromonadales</taxon>
        <taxon>Alteromonadaceae</taxon>
        <taxon>Alteromonas/Salinimonas group</taxon>
        <taxon>Alteromonas</taxon>
    </lineage>
</organism>